<accession>A0A1V6RVN0</accession>
<gene>
    <name evidence="1" type="ORF">PENVUL_c023G04211</name>
</gene>
<proteinExistence type="predicted"/>
<organism evidence="1 2">
    <name type="scientific">Penicillium vulpinum</name>
    <dbReference type="NCBI Taxonomy" id="29845"/>
    <lineage>
        <taxon>Eukaryota</taxon>
        <taxon>Fungi</taxon>
        <taxon>Dikarya</taxon>
        <taxon>Ascomycota</taxon>
        <taxon>Pezizomycotina</taxon>
        <taxon>Eurotiomycetes</taxon>
        <taxon>Eurotiomycetidae</taxon>
        <taxon>Eurotiales</taxon>
        <taxon>Aspergillaceae</taxon>
        <taxon>Penicillium</taxon>
    </lineage>
</organism>
<reference evidence="2" key="1">
    <citation type="journal article" date="2017" name="Nat. Microbiol.">
        <title>Global analysis of biosynthetic gene clusters reveals vast potential of secondary metabolite production in Penicillium species.</title>
        <authorList>
            <person name="Nielsen J.C."/>
            <person name="Grijseels S."/>
            <person name="Prigent S."/>
            <person name="Ji B."/>
            <person name="Dainat J."/>
            <person name="Nielsen K.F."/>
            <person name="Frisvad J.C."/>
            <person name="Workman M."/>
            <person name="Nielsen J."/>
        </authorList>
    </citation>
    <scope>NUCLEOTIDE SEQUENCE [LARGE SCALE GENOMIC DNA]</scope>
    <source>
        <strain evidence="2">IBT 29486</strain>
    </source>
</reference>
<protein>
    <submittedName>
        <fullName evidence="1">Uncharacterized protein</fullName>
    </submittedName>
</protein>
<dbReference type="EMBL" id="MDYP01000023">
    <property type="protein sequence ID" value="OQE05559.1"/>
    <property type="molecule type" value="Genomic_DNA"/>
</dbReference>
<evidence type="ECO:0000313" key="1">
    <source>
        <dbReference type="EMBL" id="OQE05559.1"/>
    </source>
</evidence>
<evidence type="ECO:0000313" key="2">
    <source>
        <dbReference type="Proteomes" id="UP000191518"/>
    </source>
</evidence>
<comment type="caution">
    <text evidence="1">The sequence shown here is derived from an EMBL/GenBank/DDBJ whole genome shotgun (WGS) entry which is preliminary data.</text>
</comment>
<sequence>MVCLEDETQYHADLFEGLLKRLLTVVKQKVKQRVRYTGRSPASDEWINATEDGYREIFDAYEARRQSN</sequence>
<keyword evidence="2" id="KW-1185">Reference proteome</keyword>
<dbReference type="AlphaFoldDB" id="A0A1V6RVN0"/>
<name>A0A1V6RVN0_9EURO</name>
<dbReference type="Proteomes" id="UP000191518">
    <property type="component" value="Unassembled WGS sequence"/>
</dbReference>